<feature type="domain" description="Integrase catalytic" evidence="2">
    <location>
        <begin position="122"/>
        <end position="285"/>
    </location>
</feature>
<dbReference type="Pfam" id="PF13333">
    <property type="entry name" value="rve_2"/>
    <property type="match status" value="1"/>
</dbReference>
<gene>
    <name evidence="3" type="ORF">KFZ73_25075</name>
</gene>
<dbReference type="InterPro" id="IPR001584">
    <property type="entry name" value="Integrase_cat-core"/>
</dbReference>
<dbReference type="PANTHER" id="PTHR46889:SF4">
    <property type="entry name" value="TRANSPOSASE INSO FOR INSERTION SEQUENCE ELEMENT IS911B-RELATED"/>
    <property type="match status" value="1"/>
</dbReference>
<dbReference type="InterPro" id="IPR036397">
    <property type="entry name" value="RNaseH_sf"/>
</dbReference>
<dbReference type="InterPro" id="IPR050900">
    <property type="entry name" value="Transposase_IS3/IS150/IS904"/>
</dbReference>
<dbReference type="InterPro" id="IPR048020">
    <property type="entry name" value="Transpos_IS3"/>
</dbReference>
<evidence type="ECO:0000256" key="1">
    <source>
        <dbReference type="ARBA" id="ARBA00002286"/>
    </source>
</evidence>
<dbReference type="NCBIfam" id="NF033516">
    <property type="entry name" value="transpos_IS3"/>
    <property type="match status" value="1"/>
</dbReference>
<dbReference type="Gene3D" id="3.30.420.10">
    <property type="entry name" value="Ribonuclease H-like superfamily/Ribonuclease H"/>
    <property type="match status" value="1"/>
</dbReference>
<comment type="function">
    <text evidence="1">Involved in the transposition of the insertion sequence.</text>
</comment>
<proteinExistence type="predicted"/>
<dbReference type="PROSITE" id="PS50994">
    <property type="entry name" value="INTEGRASE"/>
    <property type="match status" value="1"/>
</dbReference>
<evidence type="ECO:0000313" key="4">
    <source>
        <dbReference type="Proteomes" id="UP000676853"/>
    </source>
</evidence>
<dbReference type="Pfam" id="PF00665">
    <property type="entry name" value="rve"/>
    <property type="match status" value="1"/>
</dbReference>
<dbReference type="Pfam" id="PF13276">
    <property type="entry name" value="HTH_21"/>
    <property type="match status" value="1"/>
</dbReference>
<evidence type="ECO:0000313" key="3">
    <source>
        <dbReference type="EMBL" id="MBS4104489.1"/>
    </source>
</evidence>
<comment type="caution">
    <text evidence="3">The sequence shown here is derived from an EMBL/GenBank/DDBJ whole genome shotgun (WGS) entry which is preliminary data.</text>
</comment>
<name>A0ABS5NJK8_TSUPA</name>
<evidence type="ECO:0000259" key="2">
    <source>
        <dbReference type="PROSITE" id="PS50994"/>
    </source>
</evidence>
<dbReference type="SUPFAM" id="SSF53098">
    <property type="entry name" value="Ribonuclease H-like"/>
    <property type="match status" value="1"/>
</dbReference>
<organism evidence="3 4">
    <name type="scientific">Tsukamurella paurometabola</name>
    <name type="common">Corynebacterium paurometabolum</name>
    <dbReference type="NCBI Taxonomy" id="2061"/>
    <lineage>
        <taxon>Bacteria</taxon>
        <taxon>Bacillati</taxon>
        <taxon>Actinomycetota</taxon>
        <taxon>Actinomycetes</taxon>
        <taxon>Mycobacteriales</taxon>
        <taxon>Tsukamurellaceae</taxon>
        <taxon>Tsukamurella</taxon>
    </lineage>
</organism>
<keyword evidence="4" id="KW-1185">Reference proteome</keyword>
<reference evidence="3 4" key="1">
    <citation type="submission" date="2021-04" db="EMBL/GenBank/DDBJ databases">
        <title>Whole genome sequence analysis of a thiophenic sulfur metabolizing bacteria.</title>
        <authorList>
            <person name="Akhtar N."/>
            <person name="Akram J."/>
            <person name="Aslam A."/>
        </authorList>
    </citation>
    <scope>NUCLEOTIDE SEQUENCE [LARGE SCALE GENOMIC DNA]</scope>
    <source>
        <strain evidence="3 4">3OW</strain>
    </source>
</reference>
<protein>
    <submittedName>
        <fullName evidence="3">IS3 family transposase</fullName>
    </submittedName>
</protein>
<sequence length="295" mass="33292">MGFRLVHDLAADGFSVAVACRVLNVSRSGFYEWRSRPASARDEADAHLANKIRDIHAGSRGCYGSPRVHADLRLGGGERTGRKRIARLMRMLGVAGIGGSRKTKRHRRSDAVFDDLVQRQFAADAPDELWCTDITEHPTKTGKVYCCGVLDTFSRRLVGLSIADHMRTELVVDALQYALWRRQPDGETILHSDRGSQFTSWVFGQRLRSAGLLGSMGRVASSVDNTMMESFWSTMQRELLDTREWDSPEQLASAIFEWVEAWYNPHRRHSSIGYLSPIEFENQYYETLYGLSGVA</sequence>
<dbReference type="PANTHER" id="PTHR46889">
    <property type="entry name" value="TRANSPOSASE INSF FOR INSERTION SEQUENCE IS3B-RELATED"/>
    <property type="match status" value="1"/>
</dbReference>
<dbReference type="EMBL" id="JAGXOE010000211">
    <property type="protein sequence ID" value="MBS4104489.1"/>
    <property type="molecule type" value="Genomic_DNA"/>
</dbReference>
<dbReference type="InterPro" id="IPR025948">
    <property type="entry name" value="HTH-like_dom"/>
</dbReference>
<dbReference type="InterPro" id="IPR012337">
    <property type="entry name" value="RNaseH-like_sf"/>
</dbReference>
<accession>A0ABS5NJK8</accession>
<dbReference type="Proteomes" id="UP000676853">
    <property type="component" value="Unassembled WGS sequence"/>
</dbReference>